<feature type="compositionally biased region" description="Acidic residues" evidence="2">
    <location>
        <begin position="452"/>
        <end position="463"/>
    </location>
</feature>
<dbReference type="GO" id="GO:0008270">
    <property type="term" value="F:zinc ion binding"/>
    <property type="evidence" value="ECO:0007669"/>
    <property type="project" value="UniProtKB-KW"/>
</dbReference>
<protein>
    <recommendedName>
        <fullName evidence="3">CCHC-type domain-containing protein</fullName>
    </recommendedName>
</protein>
<keyword evidence="5" id="KW-1185">Reference proteome</keyword>
<evidence type="ECO:0000313" key="5">
    <source>
        <dbReference type="Proteomes" id="UP001174136"/>
    </source>
</evidence>
<feature type="region of interest" description="Disordered" evidence="2">
    <location>
        <begin position="425"/>
        <end position="463"/>
    </location>
</feature>
<dbReference type="SUPFAM" id="SSF57756">
    <property type="entry name" value="Retrovirus zinc finger-like domains"/>
    <property type="match status" value="1"/>
</dbReference>
<name>A0AA47MD08_MERPO</name>
<dbReference type="GO" id="GO:0003676">
    <property type="term" value="F:nucleic acid binding"/>
    <property type="evidence" value="ECO:0007669"/>
    <property type="project" value="InterPro"/>
</dbReference>
<feature type="compositionally biased region" description="Basic and acidic residues" evidence="2">
    <location>
        <begin position="581"/>
        <end position="606"/>
    </location>
</feature>
<dbReference type="Proteomes" id="UP001174136">
    <property type="component" value="Unassembled WGS sequence"/>
</dbReference>
<evidence type="ECO:0000256" key="2">
    <source>
        <dbReference type="SAM" id="MobiDB-lite"/>
    </source>
</evidence>
<feature type="compositionally biased region" description="Low complexity" evidence="2">
    <location>
        <begin position="527"/>
        <end position="544"/>
    </location>
</feature>
<organism evidence="4 5">
    <name type="scientific">Merluccius polli</name>
    <name type="common">Benguela hake</name>
    <name type="synonym">Merluccius cadenati</name>
    <dbReference type="NCBI Taxonomy" id="89951"/>
    <lineage>
        <taxon>Eukaryota</taxon>
        <taxon>Metazoa</taxon>
        <taxon>Chordata</taxon>
        <taxon>Craniata</taxon>
        <taxon>Vertebrata</taxon>
        <taxon>Euteleostomi</taxon>
        <taxon>Actinopterygii</taxon>
        <taxon>Neopterygii</taxon>
        <taxon>Teleostei</taxon>
        <taxon>Neoteleostei</taxon>
        <taxon>Acanthomorphata</taxon>
        <taxon>Zeiogadaria</taxon>
        <taxon>Gadariae</taxon>
        <taxon>Gadiformes</taxon>
        <taxon>Gadoidei</taxon>
        <taxon>Merlucciidae</taxon>
        <taxon>Merluccius</taxon>
    </lineage>
</organism>
<proteinExistence type="predicted"/>
<accession>A0AA47MD08</accession>
<keyword evidence="1" id="KW-0862">Zinc</keyword>
<gene>
    <name evidence="4" type="ORF">N1851_025842</name>
</gene>
<feature type="region of interest" description="Disordered" evidence="2">
    <location>
        <begin position="515"/>
        <end position="606"/>
    </location>
</feature>
<dbReference type="InterPro" id="IPR036875">
    <property type="entry name" value="Znf_CCHC_sf"/>
</dbReference>
<dbReference type="PROSITE" id="PS50158">
    <property type="entry name" value="ZF_CCHC"/>
    <property type="match status" value="1"/>
</dbReference>
<reference evidence="4" key="1">
    <citation type="journal article" date="2023" name="Front. Mar. Sci.">
        <title>A new Merluccius polli reference genome to investigate the effects of global change in West African waters.</title>
        <authorList>
            <person name="Mateo J.L."/>
            <person name="Blanco-Fernandez C."/>
            <person name="Garcia-Vazquez E."/>
            <person name="Machado-Schiaffino G."/>
        </authorList>
    </citation>
    <scope>NUCLEOTIDE SEQUENCE</scope>
    <source>
        <strain evidence="4">C29</strain>
        <tissue evidence="4">Fin</tissue>
    </source>
</reference>
<keyword evidence="1" id="KW-0479">Metal-binding</keyword>
<dbReference type="InterPro" id="IPR001878">
    <property type="entry name" value="Znf_CCHC"/>
</dbReference>
<dbReference type="AlphaFoldDB" id="A0AA47MD08"/>
<keyword evidence="1" id="KW-0863">Zinc-finger</keyword>
<evidence type="ECO:0000313" key="4">
    <source>
        <dbReference type="EMBL" id="KAK0137967.1"/>
    </source>
</evidence>
<evidence type="ECO:0000256" key="1">
    <source>
        <dbReference type="PROSITE-ProRule" id="PRU00047"/>
    </source>
</evidence>
<feature type="domain" description="CCHC-type" evidence="3">
    <location>
        <begin position="46"/>
        <end position="59"/>
    </location>
</feature>
<comment type="caution">
    <text evidence="4">The sequence shown here is derived from an EMBL/GenBank/DDBJ whole genome shotgun (WGS) entry which is preliminary data.</text>
</comment>
<dbReference type="EMBL" id="JAOPHQ010004840">
    <property type="protein sequence ID" value="KAK0137967.1"/>
    <property type="molecule type" value="Genomic_DNA"/>
</dbReference>
<sequence length="680" mass="75806">MTKDIQKQIAELQVQVAKLSACSLEKPKKKKATQMTAMVKPKPWYCFKCGEDGHIASTCNNMPNPTLVQAKKAELREKQRAWEAQNGSPTTPCYLLDNGSQVTTVAKSFYQTYLSDHPIRPISDILEVEGANGQPVPYLGYVEVDLKFPKALLESNSGVPLLIGTNTLDPLFDQYCDESSFSHNSPCHGYSHVLRTLQLRRKQATSGKLGFVKLRGREQEVLPAKQKVLLEGCICVSSVITEKYGLLEQPSRSTLPGGKFELVTPEIVAATCQRHTVRQVQELSPFYGYVESLAIQADAIPDVFEGELQDGASTVPKYSESDLRKLQREDPVLDRVIKLVESNNLPADHTADSPEERSPLAVGDRVLVRNLRLRNKHKLADRWESTVYVVTKQMGNLPVYSVKPEKEEGPSRTLHRDLLLPCGFLPETEREEQNPKSSPKKPRTRQQSAIQQDEEPFDTDNDTYDGWYATATLPNVQDRRFVTVYDMPRHSLAPVPSNHDQDPANPHPYHVSMAEEEVGNSPGKETGNSPENETGNSSENETGNLPEQENQDLPEVEVHNLPGDLPDTTSEPVAESPMGPKAKDHAEKPTLERTEGQTETDTHIRRSLRQREPACRFHYPELGNPLVSVVTALFQGLSTALTNSLNDNASRDWLTNIPLEVIETAVTQQPCKHAAGRAYI</sequence>
<evidence type="ECO:0000259" key="3">
    <source>
        <dbReference type="PROSITE" id="PS50158"/>
    </source>
</evidence>